<dbReference type="EMBL" id="SZPY01000001">
    <property type="protein sequence ID" value="TKI64560.1"/>
    <property type="molecule type" value="Genomic_DNA"/>
</dbReference>
<evidence type="ECO:0000256" key="3">
    <source>
        <dbReference type="ARBA" id="ARBA00023145"/>
    </source>
</evidence>
<evidence type="ECO:0000256" key="1">
    <source>
        <dbReference type="ARBA" id="ARBA00006586"/>
    </source>
</evidence>
<name>A0A4U2YTP0_9ACTN</name>
<dbReference type="Pfam" id="PF01804">
    <property type="entry name" value="Penicil_amidase"/>
    <property type="match status" value="1"/>
</dbReference>
<dbReference type="AlphaFoldDB" id="A0A4U2YTP0"/>
<feature type="binding site" evidence="5">
    <location>
        <position position="404"/>
    </location>
    <ligand>
        <name>Ca(2+)</name>
        <dbReference type="ChEBI" id="CHEBI:29108"/>
    </ligand>
</feature>
<keyword evidence="2" id="KW-0378">Hydrolase</keyword>
<dbReference type="InterPro" id="IPR043147">
    <property type="entry name" value="Penicillin_amidase_A-knob"/>
</dbReference>
<organism evidence="8 9">
    <name type="scientific">Nocardioides jishulii</name>
    <dbReference type="NCBI Taxonomy" id="2575440"/>
    <lineage>
        <taxon>Bacteria</taxon>
        <taxon>Bacillati</taxon>
        <taxon>Actinomycetota</taxon>
        <taxon>Actinomycetes</taxon>
        <taxon>Propionibacteriales</taxon>
        <taxon>Nocardioidaceae</taxon>
        <taxon>Nocardioides</taxon>
    </lineage>
</organism>
<dbReference type="Proteomes" id="UP000307808">
    <property type="component" value="Unassembled WGS sequence"/>
</dbReference>
<feature type="compositionally biased region" description="Low complexity" evidence="6">
    <location>
        <begin position="279"/>
        <end position="291"/>
    </location>
</feature>
<feature type="active site" description="Nucleophile" evidence="4">
    <location>
        <position position="326"/>
    </location>
</feature>
<gene>
    <name evidence="8" type="ORF">FC770_05410</name>
</gene>
<dbReference type="InterPro" id="IPR023343">
    <property type="entry name" value="Penicillin_amidase_dom1"/>
</dbReference>
<dbReference type="RefSeq" id="WP_137065018.1">
    <property type="nucleotide sequence ID" value="NZ_CP040748.1"/>
</dbReference>
<keyword evidence="5" id="KW-0479">Metal-binding</keyword>
<dbReference type="PANTHER" id="PTHR34218">
    <property type="entry name" value="PEPTIDASE S45 PENICILLIN AMIDASE"/>
    <property type="match status" value="1"/>
</dbReference>
<feature type="transmembrane region" description="Helical" evidence="7">
    <location>
        <begin position="32"/>
        <end position="55"/>
    </location>
</feature>
<sequence>MTTPTAPVTHASSGVHVPEASWWVRYRAWPTWAHVTTGLVLALVLLLVALSAYAVNTYRAPLPQTTGEADLPGLGGAVEVLRDEHGVPQIYADTDRDLVRAQGYVHAQERFFEMDVRRHATAGRLAELFGREALDSDLMVRTMGWRRVAEEELGLVSSGTRALLDAYADGVNAYLAQRDPGEVAVEYSVLGLTGVDHVPTKWSATDSLAWLKAMAWDLRGNMDDEVDRAVAALDNDADVVAALHPDYDFGSNLPIVRGGEVSDGRFEARAPSVSRARDGAGSATGTATGTRTADDAAREAGAALRGVRDAVDAVPALLGRGDALGSNSWVVAGSRTASGKPLLANDPHLGTSQPGIWMQMGMHCRQVTDDCTLDVAGFTFSGFPGVVIGHNAEVAWGLTNLGADVTDLYLERIDGDSWWHGGEARPLRTRTEVVKVRGEDDFALRVRETDHGPLISDVSQDASSIGANAAGAEDAGPYAVALRWTALDPGATADAVFALNRAQDWDDFRAAAALFDVPSQNLVYADRAGNIGYQAPGKIPVRKAGHDGRTPAAGWLTRNDWTGKYVPFEALPSVLNPDEGFIVTANQAVIGDDYPYFLTDDWDDGHRAQRIRDLLVDQRELTVDDVTRIQLDARNPLAPSLVPALESIHGLDPYVQEAVDLLSEWDGQDDADSAAAAYFHVVWERLLALTFHDDLRTRIHPGGGARWVSVVQNLLRDPTHVLWDDRETEETVEVRDDVLRKALVEARDEMTQRQARNPDRWQWGRAHRLELTHATLGTSGIGIVERIFNRDGGGIGGSGAVPNATAYDLTDGFTVTSAPSMRMVVDLADFDDSRWVNLTGVSGHPASAHYDDQVEAYVEGRTLPWRWSREEVRRASGDRLLLRPTE</sequence>
<dbReference type="CDD" id="cd03747">
    <property type="entry name" value="Ntn_PGA_like"/>
    <property type="match status" value="1"/>
</dbReference>
<feature type="region of interest" description="Disordered" evidence="6">
    <location>
        <begin position="270"/>
        <end position="297"/>
    </location>
</feature>
<keyword evidence="7" id="KW-0472">Membrane</keyword>
<reference evidence="8 9" key="1">
    <citation type="submission" date="2019-04" db="EMBL/GenBank/DDBJ databases">
        <authorList>
            <person name="Dong K."/>
        </authorList>
    </citation>
    <scope>NUCLEOTIDE SEQUENCE [LARGE SCALE GENOMIC DNA]</scope>
    <source>
        <strain evidence="9">dk3543</strain>
    </source>
</reference>
<feature type="binding site" evidence="5">
    <location>
        <position position="225"/>
    </location>
    <ligand>
        <name>Ca(2+)</name>
        <dbReference type="ChEBI" id="CHEBI:29108"/>
    </ligand>
</feature>
<dbReference type="Gene3D" id="1.10.1400.10">
    <property type="match status" value="1"/>
</dbReference>
<dbReference type="InterPro" id="IPR029055">
    <property type="entry name" value="Ntn_hydrolases_N"/>
</dbReference>
<dbReference type="GO" id="GO:0046872">
    <property type="term" value="F:metal ion binding"/>
    <property type="evidence" value="ECO:0007669"/>
    <property type="project" value="UniProtKB-KW"/>
</dbReference>
<dbReference type="GO" id="GO:0016811">
    <property type="term" value="F:hydrolase activity, acting on carbon-nitrogen (but not peptide) bonds, in linear amides"/>
    <property type="evidence" value="ECO:0007669"/>
    <property type="project" value="InterPro"/>
</dbReference>
<keyword evidence="5" id="KW-0106">Calcium</keyword>
<dbReference type="Gene3D" id="2.30.120.10">
    <property type="match status" value="1"/>
</dbReference>
<dbReference type="InterPro" id="IPR002692">
    <property type="entry name" value="S45"/>
</dbReference>
<evidence type="ECO:0000256" key="6">
    <source>
        <dbReference type="SAM" id="MobiDB-lite"/>
    </source>
</evidence>
<keyword evidence="3" id="KW-0865">Zymogen</keyword>
<evidence type="ECO:0000256" key="5">
    <source>
        <dbReference type="PIRSR" id="PIRSR001227-2"/>
    </source>
</evidence>
<keyword evidence="7" id="KW-0812">Transmembrane</keyword>
<dbReference type="PIRSF" id="PIRSF001227">
    <property type="entry name" value="Pen_acylase"/>
    <property type="match status" value="1"/>
</dbReference>
<dbReference type="Gene3D" id="3.60.20.10">
    <property type="entry name" value="Glutamine Phosphoribosylpyrophosphate, subunit 1, domain 1"/>
    <property type="match status" value="1"/>
</dbReference>
<proteinExistence type="inferred from homology"/>
<protein>
    <submittedName>
        <fullName evidence="8">Penicillin acylase family protein</fullName>
    </submittedName>
</protein>
<evidence type="ECO:0000313" key="8">
    <source>
        <dbReference type="EMBL" id="TKI64560.1"/>
    </source>
</evidence>
<evidence type="ECO:0000256" key="2">
    <source>
        <dbReference type="ARBA" id="ARBA00022801"/>
    </source>
</evidence>
<evidence type="ECO:0000256" key="7">
    <source>
        <dbReference type="SAM" id="Phobius"/>
    </source>
</evidence>
<keyword evidence="9" id="KW-1185">Reference proteome</keyword>
<evidence type="ECO:0000256" key="4">
    <source>
        <dbReference type="PIRSR" id="PIRSR001227-1"/>
    </source>
</evidence>
<dbReference type="PANTHER" id="PTHR34218:SF4">
    <property type="entry name" value="ACYL-HOMOSERINE LACTONE ACYLASE QUIP"/>
    <property type="match status" value="1"/>
</dbReference>
<feature type="binding site" evidence="5">
    <location>
        <position position="407"/>
    </location>
    <ligand>
        <name>Ca(2+)</name>
        <dbReference type="ChEBI" id="CHEBI:29108"/>
    </ligand>
</feature>
<dbReference type="InterPro" id="IPR014395">
    <property type="entry name" value="Pen/GL7ACA/AHL_acylase"/>
</dbReference>
<dbReference type="OrthoDB" id="5240333at2"/>
<dbReference type="GO" id="GO:0017000">
    <property type="term" value="P:antibiotic biosynthetic process"/>
    <property type="evidence" value="ECO:0007669"/>
    <property type="project" value="InterPro"/>
</dbReference>
<dbReference type="Gene3D" id="1.10.439.10">
    <property type="entry name" value="Penicillin Amidohydrolase, domain 1"/>
    <property type="match status" value="1"/>
</dbReference>
<comment type="similarity">
    <text evidence="1">Belongs to the peptidase S45 family.</text>
</comment>
<evidence type="ECO:0000313" key="9">
    <source>
        <dbReference type="Proteomes" id="UP000307808"/>
    </source>
</evidence>
<comment type="caution">
    <text evidence="8">The sequence shown here is derived from an EMBL/GenBank/DDBJ whole genome shotgun (WGS) entry which is preliminary data.</text>
</comment>
<dbReference type="InterPro" id="IPR043146">
    <property type="entry name" value="Penicillin_amidase_N_B-knob"/>
</dbReference>
<accession>A0A4U2YTP0</accession>
<keyword evidence="7" id="KW-1133">Transmembrane helix</keyword>
<comment type="cofactor">
    <cofactor evidence="5">
        <name>Ca(2+)</name>
        <dbReference type="ChEBI" id="CHEBI:29108"/>
    </cofactor>
    <text evidence="5">Binds 1 Ca(2+) ion per dimer.</text>
</comment>
<dbReference type="SUPFAM" id="SSF56235">
    <property type="entry name" value="N-terminal nucleophile aminohydrolases (Ntn hydrolases)"/>
    <property type="match status" value="1"/>
</dbReference>